<organism evidence="3 4">
    <name type="scientific">Streptomyces guryensis</name>
    <dbReference type="NCBI Taxonomy" id="2886947"/>
    <lineage>
        <taxon>Bacteria</taxon>
        <taxon>Bacillati</taxon>
        <taxon>Actinomycetota</taxon>
        <taxon>Actinomycetes</taxon>
        <taxon>Kitasatosporales</taxon>
        <taxon>Streptomycetaceae</taxon>
        <taxon>Streptomyces</taxon>
    </lineage>
</organism>
<evidence type="ECO:0008006" key="5">
    <source>
        <dbReference type="Google" id="ProtNLM"/>
    </source>
</evidence>
<sequence>MIHKRAAVAATAVCALTTVACGAGNSSGPDTEPIAPAMAAGLPHTLVGSDYNSVSLLETQTQNGTITGTLDETEVKYNSPEHQRAVVTGTLQGSKVTLTVKLTLGSTVIDGTLDGDALTLQVPQSNGQIEDYVLKPGSVDDYNQRVAGLESDGSPSPTSQPSQKFY</sequence>
<accession>A0A9Q3VQ08</accession>
<dbReference type="EMBL" id="JAJSBI010000008">
    <property type="protein sequence ID" value="MCD9875732.1"/>
    <property type="molecule type" value="Genomic_DNA"/>
</dbReference>
<feature type="chain" id="PRO_5040482873" description="Lipoprotein" evidence="2">
    <location>
        <begin position="23"/>
        <end position="166"/>
    </location>
</feature>
<feature type="compositionally biased region" description="Polar residues" evidence="1">
    <location>
        <begin position="153"/>
        <end position="166"/>
    </location>
</feature>
<dbReference type="AlphaFoldDB" id="A0A9Q3VQ08"/>
<keyword evidence="2" id="KW-0732">Signal</keyword>
<dbReference type="RefSeq" id="WP_232649834.1">
    <property type="nucleotide sequence ID" value="NZ_JAJSBI010000008.1"/>
</dbReference>
<gene>
    <name evidence="3" type="ORF">LJ657_19115</name>
</gene>
<feature type="signal peptide" evidence="2">
    <location>
        <begin position="1"/>
        <end position="22"/>
    </location>
</feature>
<name>A0A9Q3VQ08_9ACTN</name>
<evidence type="ECO:0000256" key="2">
    <source>
        <dbReference type="SAM" id="SignalP"/>
    </source>
</evidence>
<evidence type="ECO:0000313" key="3">
    <source>
        <dbReference type="EMBL" id="MCD9875732.1"/>
    </source>
</evidence>
<dbReference type="Proteomes" id="UP001108029">
    <property type="component" value="Unassembled WGS sequence"/>
</dbReference>
<feature type="region of interest" description="Disordered" evidence="1">
    <location>
        <begin position="143"/>
        <end position="166"/>
    </location>
</feature>
<comment type="caution">
    <text evidence="3">The sequence shown here is derived from an EMBL/GenBank/DDBJ whole genome shotgun (WGS) entry which is preliminary data.</text>
</comment>
<keyword evidence="4" id="KW-1185">Reference proteome</keyword>
<dbReference type="PROSITE" id="PS51257">
    <property type="entry name" value="PROKAR_LIPOPROTEIN"/>
    <property type="match status" value="1"/>
</dbReference>
<proteinExistence type="predicted"/>
<protein>
    <recommendedName>
        <fullName evidence="5">Lipoprotein</fullName>
    </recommendedName>
</protein>
<evidence type="ECO:0000256" key="1">
    <source>
        <dbReference type="SAM" id="MobiDB-lite"/>
    </source>
</evidence>
<reference evidence="3" key="1">
    <citation type="submission" date="2021-12" db="EMBL/GenBank/DDBJ databases">
        <authorList>
            <person name="Lee J.-H."/>
            <person name="Kim S.-B."/>
        </authorList>
    </citation>
    <scope>NUCLEOTIDE SEQUENCE</scope>
    <source>
        <strain evidence="3">NR30</strain>
    </source>
</reference>
<evidence type="ECO:0000313" key="4">
    <source>
        <dbReference type="Proteomes" id="UP001108029"/>
    </source>
</evidence>